<reference evidence="1" key="2">
    <citation type="journal article" date="2021" name="PeerJ">
        <title>Extensive microbial diversity within the chicken gut microbiome revealed by metagenomics and culture.</title>
        <authorList>
            <person name="Gilroy R."/>
            <person name="Ravi A."/>
            <person name="Getino M."/>
            <person name="Pursley I."/>
            <person name="Horton D.L."/>
            <person name="Alikhan N.F."/>
            <person name="Baker D."/>
            <person name="Gharbi K."/>
            <person name="Hall N."/>
            <person name="Watson M."/>
            <person name="Adriaenssens E.M."/>
            <person name="Foster-Nyarko E."/>
            <person name="Jarju S."/>
            <person name="Secka A."/>
            <person name="Antonio M."/>
            <person name="Oren A."/>
            <person name="Chaudhuri R.R."/>
            <person name="La Ragione R."/>
            <person name="Hildebrand F."/>
            <person name="Pallen M.J."/>
        </authorList>
    </citation>
    <scope>NUCLEOTIDE SEQUENCE</scope>
    <source>
        <strain evidence="1">2889</strain>
    </source>
</reference>
<proteinExistence type="predicted"/>
<evidence type="ECO:0000313" key="1">
    <source>
        <dbReference type="EMBL" id="MBO8432521.1"/>
    </source>
</evidence>
<dbReference type="EMBL" id="JADIMZ010000064">
    <property type="protein sequence ID" value="MBO8432521.1"/>
    <property type="molecule type" value="Genomic_DNA"/>
</dbReference>
<accession>A0A9D9DRV3</accession>
<organism evidence="1 2">
    <name type="scientific">Candidatus Pullibacteroides excrementavium</name>
    <dbReference type="NCBI Taxonomy" id="2840905"/>
    <lineage>
        <taxon>Bacteria</taxon>
        <taxon>Pseudomonadati</taxon>
        <taxon>Bacteroidota</taxon>
        <taxon>Bacteroidia</taxon>
        <taxon>Bacteroidales</taxon>
        <taxon>Candidatus Pullibacteroides</taxon>
    </lineage>
</organism>
<comment type="caution">
    <text evidence="1">The sequence shown here is derived from an EMBL/GenBank/DDBJ whole genome shotgun (WGS) entry which is preliminary data.</text>
</comment>
<gene>
    <name evidence="1" type="ORF">IAB08_04440</name>
</gene>
<protein>
    <submittedName>
        <fullName evidence="1">Uncharacterized protein</fullName>
    </submittedName>
</protein>
<dbReference type="Proteomes" id="UP000823612">
    <property type="component" value="Unassembled WGS sequence"/>
</dbReference>
<name>A0A9D9DRV3_9BACT</name>
<reference evidence="1" key="1">
    <citation type="submission" date="2020-10" db="EMBL/GenBank/DDBJ databases">
        <authorList>
            <person name="Gilroy R."/>
        </authorList>
    </citation>
    <scope>NUCLEOTIDE SEQUENCE</scope>
    <source>
        <strain evidence="1">2889</strain>
    </source>
</reference>
<evidence type="ECO:0000313" key="2">
    <source>
        <dbReference type="Proteomes" id="UP000823612"/>
    </source>
</evidence>
<dbReference type="AlphaFoldDB" id="A0A9D9DRV3"/>
<sequence length="154" mass="17318">MIDPEVVLNDRKASNFALRTALAAALGKPLPDFLVSGKLFDRCRRAFIEEYESCTGLPYHFGAKDGKALQSVIDQLRAILTGDRGDEAVFNGFCFLVANLPQWYRDNQFNLNVIDCKFNDIVRTIKNERNGNGRNNGLGDDYKRELLASLQATR</sequence>